<dbReference type="Pfam" id="PF05170">
    <property type="entry name" value="AsmA"/>
    <property type="match status" value="2"/>
</dbReference>
<feature type="transmembrane region" description="Helical" evidence="2">
    <location>
        <begin position="84"/>
        <end position="105"/>
    </location>
</feature>
<dbReference type="GO" id="GO:0005886">
    <property type="term" value="C:plasma membrane"/>
    <property type="evidence" value="ECO:0007669"/>
    <property type="project" value="TreeGrafter"/>
</dbReference>
<reference evidence="4 5" key="1">
    <citation type="submission" date="2015-10" db="EMBL/GenBank/DDBJ databases">
        <title>Transcriptomic analysis of a linuron degrading triple-species bacterial consortium.</title>
        <authorList>
            <person name="Albers P."/>
        </authorList>
    </citation>
    <scope>NUCLEOTIDE SEQUENCE [LARGE SCALE GENOMIC DNA]</scope>
    <source>
        <strain evidence="4 5">WDL6</strain>
    </source>
</reference>
<evidence type="ECO:0000313" key="4">
    <source>
        <dbReference type="EMBL" id="KWT71272.1"/>
    </source>
</evidence>
<comment type="caution">
    <text evidence="4">The sequence shown here is derived from an EMBL/GenBank/DDBJ whole genome shotgun (WGS) entry which is preliminary data.</text>
</comment>
<evidence type="ECO:0000256" key="2">
    <source>
        <dbReference type="SAM" id="Phobius"/>
    </source>
</evidence>
<dbReference type="PATRIC" id="fig|121290.4.peg.2550"/>
<name>A0A109BM29_HYPSL</name>
<keyword evidence="2" id="KW-1133">Transmembrane helix</keyword>
<proteinExistence type="predicted"/>
<evidence type="ECO:0000256" key="1">
    <source>
        <dbReference type="SAM" id="MobiDB-lite"/>
    </source>
</evidence>
<sequence length="816" mass="84972">MWFCALPDRIAAFAASAFDKPTEAKMTNTRPPGRGSPQHPQRPVYPANPRGQQAYGANLPHGFAGERRPIQPPPPRRGSPIRSLVIFGGLALVVFGGGAAAFLAMSPPTDLLQREIIAAVKRETGRDLVIGGGASFTLFPSAGVRLNDVSLSPPPGMEGEPLVRMTSFDVGVRLLPLLSQQVVVDRLELNNPVFVLRVDADGRRSWDMAAISGHDVPALPGSEGRRLRFGGPLMRSGGLMDLIVSPAHAAPPGPAAISLNEIVIHNGALRYQDDRNGAWGRFDGLNAHFSMPAMDAPLTGSGLLMADGEKFSFKSQLTTPADLAAQKPAKLALSISGTPLSLTYDGTVGGEQGAGSIVASSPSLSAFANWWSNGNAKLPPKLASGEVTFSANMNANPRGVAFSAIDFKAGPATAKGAASFADRAGERPLINADLAVSGLDFAVLSLAADLRQTGSGAARAAAPRPTPLSFDDLLGPGEKAGEEQGSPQSIEELLNAPHPGPRVQGYTRRAGWSDEPIDIKALGLADANVRLALANVTYKETRIDRAQVNISVRDMVAKVNLADAQLYGGTGKGVITLDASSPQPAFSSNIDLAGVDAGPMLRDAAEVDWVSGRTNVAWNISGTGNTEAALVASLNGTSQASIRDGAVAGFDIGSALGALANGSVPNLERDPSRRTPFRSLTGTFTVTNGVASNNDLQLDSPHVHASGDGTVNLSQRTLDYTLRPKLVANLGGDGGERNALGIEVPVRITGPLDEPRFAPDIAGALNSQGTVDAVKEIGRQLKGKNAGEVVKDLFGKEEGGGPSKAEKLLEGLFGRQ</sequence>
<dbReference type="PANTHER" id="PTHR30441">
    <property type="entry name" value="DUF748 DOMAIN-CONTAINING PROTEIN"/>
    <property type="match status" value="1"/>
</dbReference>
<dbReference type="EMBL" id="LMTR01000026">
    <property type="protein sequence ID" value="KWT71272.1"/>
    <property type="molecule type" value="Genomic_DNA"/>
</dbReference>
<dbReference type="GO" id="GO:0090313">
    <property type="term" value="P:regulation of protein targeting to membrane"/>
    <property type="evidence" value="ECO:0007669"/>
    <property type="project" value="TreeGrafter"/>
</dbReference>
<accession>A0A109BM29</accession>
<evidence type="ECO:0000259" key="3">
    <source>
        <dbReference type="Pfam" id="PF05170"/>
    </source>
</evidence>
<keyword evidence="2" id="KW-0812">Transmembrane</keyword>
<dbReference type="InterPro" id="IPR007844">
    <property type="entry name" value="AsmA"/>
</dbReference>
<keyword evidence="5" id="KW-1185">Reference proteome</keyword>
<organism evidence="4 5">
    <name type="scientific">Hyphomicrobium sulfonivorans</name>
    <dbReference type="NCBI Taxonomy" id="121290"/>
    <lineage>
        <taxon>Bacteria</taxon>
        <taxon>Pseudomonadati</taxon>
        <taxon>Pseudomonadota</taxon>
        <taxon>Alphaproteobacteria</taxon>
        <taxon>Hyphomicrobiales</taxon>
        <taxon>Hyphomicrobiaceae</taxon>
        <taxon>Hyphomicrobium</taxon>
    </lineage>
</organism>
<gene>
    <name evidence="4" type="ORF">APY04_0523</name>
</gene>
<dbReference type="InterPro" id="IPR052894">
    <property type="entry name" value="AsmA-related"/>
</dbReference>
<feature type="region of interest" description="Disordered" evidence="1">
    <location>
        <begin position="22"/>
        <end position="52"/>
    </location>
</feature>
<keyword evidence="2" id="KW-0472">Membrane</keyword>
<feature type="domain" description="AsmA" evidence="3">
    <location>
        <begin position="85"/>
        <end position="297"/>
    </location>
</feature>
<feature type="region of interest" description="Disordered" evidence="1">
    <location>
        <begin position="795"/>
        <end position="816"/>
    </location>
</feature>
<feature type="region of interest" description="Disordered" evidence="1">
    <location>
        <begin position="456"/>
        <end position="487"/>
    </location>
</feature>
<feature type="compositionally biased region" description="Basic and acidic residues" evidence="1">
    <location>
        <begin position="795"/>
        <end position="809"/>
    </location>
</feature>
<dbReference type="AlphaFoldDB" id="A0A109BM29"/>
<dbReference type="PANTHER" id="PTHR30441:SF4">
    <property type="entry name" value="PROTEIN ASMA"/>
    <property type="match status" value="1"/>
</dbReference>
<feature type="domain" description="AsmA" evidence="3">
    <location>
        <begin position="511"/>
        <end position="696"/>
    </location>
</feature>
<dbReference type="STRING" id="121290.APY04_0523"/>
<protein>
    <recommendedName>
        <fullName evidence="3">AsmA domain-containing protein</fullName>
    </recommendedName>
</protein>
<dbReference type="Proteomes" id="UP000059074">
    <property type="component" value="Unassembled WGS sequence"/>
</dbReference>
<evidence type="ECO:0000313" key="5">
    <source>
        <dbReference type="Proteomes" id="UP000059074"/>
    </source>
</evidence>